<dbReference type="SUPFAM" id="SSF46785">
    <property type="entry name" value="Winged helix' DNA-binding domain"/>
    <property type="match status" value="1"/>
</dbReference>
<dbReference type="GO" id="GO:0003677">
    <property type="term" value="F:DNA binding"/>
    <property type="evidence" value="ECO:0007669"/>
    <property type="project" value="UniProtKB-KW"/>
</dbReference>
<dbReference type="GO" id="GO:2000142">
    <property type="term" value="P:regulation of DNA-templated transcription initiation"/>
    <property type="evidence" value="ECO:0007669"/>
    <property type="project" value="TreeGrafter"/>
</dbReference>
<evidence type="ECO:0000313" key="7">
    <source>
        <dbReference type="EMBL" id="AGH44668.1"/>
    </source>
</evidence>
<dbReference type="AlphaFoldDB" id="K7A4A9"/>
<dbReference type="Proteomes" id="UP000011864">
    <property type="component" value="Chromosome"/>
</dbReference>
<dbReference type="RefSeq" id="WP_007637302.1">
    <property type="nucleotide sequence ID" value="NC_020514.1"/>
</dbReference>
<dbReference type="STRING" id="1129794.C427_2559"/>
<evidence type="ECO:0000256" key="1">
    <source>
        <dbReference type="ARBA" id="ARBA00009437"/>
    </source>
</evidence>
<keyword evidence="2" id="KW-0805">Transcription regulation</keyword>
<dbReference type="InterPro" id="IPR005119">
    <property type="entry name" value="LysR_subst-bd"/>
</dbReference>
<sequence length="300" mass="33345">MAVNFNYKHLHYFWMVAHEGSIAKASEKLHITPQTISGQLSLLEDNIGNRLFTREGRGLRLTETGRLVLSYADEIFDLGRELGDVLRGNPQLGPAEFIVSAASALPKTIVQKIIEPGLQINQDISLTCREGPVESILADLAIHKVDMVLSDTPLTGSLSIKAYNHKLGESSLTFFACKQLAEKYKPNFPHSLNNAPMLVPTSQYAIRRSVDYWLEEQQIFPNIRGQFDDSALMKSFGQAGLGIFFMPTIIAEEVCFNFNVEIVGKVEAIKQTFYAITAERKVKHPAVAAICDTARTLLFA</sequence>
<protein>
    <submittedName>
        <fullName evidence="7">LysR family transcriptional regulator</fullName>
    </submittedName>
</protein>
<dbReference type="OrthoDB" id="464481at2"/>
<accession>K7A4A9</accession>
<proteinExistence type="inferred from homology"/>
<dbReference type="Gene3D" id="3.40.190.290">
    <property type="match status" value="1"/>
</dbReference>
<dbReference type="PANTHER" id="PTHR30293:SF2">
    <property type="entry name" value="TRANSCRIPTIONAL ACTIVATOR PROTEIN NHAR"/>
    <property type="match status" value="1"/>
</dbReference>
<name>K7A4A9_9ALTE</name>
<evidence type="ECO:0000313" key="8">
    <source>
        <dbReference type="Proteomes" id="UP000011864"/>
    </source>
</evidence>
<dbReference type="NCBIfam" id="NF008284">
    <property type="entry name" value="PRK11062.1"/>
    <property type="match status" value="1"/>
</dbReference>
<keyword evidence="8" id="KW-1185">Reference proteome</keyword>
<evidence type="ECO:0000256" key="4">
    <source>
        <dbReference type="ARBA" id="ARBA00023159"/>
    </source>
</evidence>
<dbReference type="GO" id="GO:0003700">
    <property type="term" value="F:DNA-binding transcription factor activity"/>
    <property type="evidence" value="ECO:0007669"/>
    <property type="project" value="InterPro"/>
</dbReference>
<evidence type="ECO:0000256" key="2">
    <source>
        <dbReference type="ARBA" id="ARBA00023015"/>
    </source>
</evidence>
<dbReference type="PATRIC" id="fig|1129794.4.peg.2539"/>
<reference evidence="7 8" key="1">
    <citation type="journal article" date="2013" name="Genome Announc.">
        <title>Complete Genome Sequence of Glaciecola psychrophila Strain 170T.</title>
        <authorList>
            <person name="Yin J."/>
            <person name="Chen J."/>
            <person name="Liu G."/>
            <person name="Yu Y."/>
            <person name="Song L."/>
            <person name="Wang X."/>
            <person name="Qu X."/>
        </authorList>
    </citation>
    <scope>NUCLEOTIDE SEQUENCE [LARGE SCALE GENOMIC DNA]</scope>
    <source>
        <strain evidence="7 8">170</strain>
    </source>
</reference>
<dbReference type="Gene3D" id="1.10.10.10">
    <property type="entry name" value="Winged helix-like DNA-binding domain superfamily/Winged helix DNA-binding domain"/>
    <property type="match status" value="1"/>
</dbReference>
<dbReference type="InterPro" id="IPR000847">
    <property type="entry name" value="LysR_HTH_N"/>
</dbReference>
<dbReference type="InterPro" id="IPR036390">
    <property type="entry name" value="WH_DNA-bd_sf"/>
</dbReference>
<organism evidence="7 8">
    <name type="scientific">Paraglaciecola psychrophila 170</name>
    <dbReference type="NCBI Taxonomy" id="1129794"/>
    <lineage>
        <taxon>Bacteria</taxon>
        <taxon>Pseudomonadati</taxon>
        <taxon>Pseudomonadota</taxon>
        <taxon>Gammaproteobacteria</taxon>
        <taxon>Alteromonadales</taxon>
        <taxon>Alteromonadaceae</taxon>
        <taxon>Paraglaciecola</taxon>
    </lineage>
</organism>
<dbReference type="HOGENOM" id="CLU_039613_9_0_6"/>
<dbReference type="PROSITE" id="PS50931">
    <property type="entry name" value="HTH_LYSR"/>
    <property type="match status" value="1"/>
</dbReference>
<keyword evidence="5" id="KW-0804">Transcription</keyword>
<gene>
    <name evidence="7" type="primary">nhaR</name>
    <name evidence="7" type="ORF">C427_2559</name>
</gene>
<evidence type="ECO:0000259" key="6">
    <source>
        <dbReference type="PROSITE" id="PS50931"/>
    </source>
</evidence>
<dbReference type="Pfam" id="PF00126">
    <property type="entry name" value="HTH_1"/>
    <property type="match status" value="1"/>
</dbReference>
<dbReference type="KEGG" id="gps:C427_2559"/>
<dbReference type="Pfam" id="PF03466">
    <property type="entry name" value="LysR_substrate"/>
    <property type="match status" value="1"/>
</dbReference>
<dbReference type="InterPro" id="IPR036388">
    <property type="entry name" value="WH-like_DNA-bd_sf"/>
</dbReference>
<feature type="domain" description="HTH lysR-type" evidence="6">
    <location>
        <begin position="5"/>
        <end position="62"/>
    </location>
</feature>
<evidence type="ECO:0000256" key="3">
    <source>
        <dbReference type="ARBA" id="ARBA00023125"/>
    </source>
</evidence>
<dbReference type="EMBL" id="CP003837">
    <property type="protein sequence ID" value="AGH44668.1"/>
    <property type="molecule type" value="Genomic_DNA"/>
</dbReference>
<dbReference type="PANTHER" id="PTHR30293">
    <property type="entry name" value="TRANSCRIPTIONAL REGULATORY PROTEIN NAC-RELATED"/>
    <property type="match status" value="1"/>
</dbReference>
<comment type="similarity">
    <text evidence="1">Belongs to the LysR transcriptional regulatory family.</text>
</comment>
<dbReference type="SUPFAM" id="SSF53850">
    <property type="entry name" value="Periplasmic binding protein-like II"/>
    <property type="match status" value="1"/>
</dbReference>
<evidence type="ECO:0000256" key="5">
    <source>
        <dbReference type="ARBA" id="ARBA00023163"/>
    </source>
</evidence>
<keyword evidence="3" id="KW-0238">DNA-binding</keyword>
<dbReference type="eggNOG" id="COG0583">
    <property type="taxonomic scope" value="Bacteria"/>
</dbReference>
<keyword evidence="4" id="KW-0010">Activator</keyword>